<dbReference type="CDD" id="cd16342">
    <property type="entry name" value="FusC_FusB"/>
    <property type="match status" value="1"/>
</dbReference>
<feature type="domain" description="Elongation factor G-binding protein N-terminal" evidence="1">
    <location>
        <begin position="5"/>
        <end position="87"/>
    </location>
</feature>
<reference evidence="4 5" key="1">
    <citation type="submission" date="2018-02" db="EMBL/GenBank/DDBJ databases">
        <title>Comparative analysis of genomes of three Brevibacillus laterosporus strains producers of potent antimicrobials isolated from silage.</title>
        <authorList>
            <person name="Kojic M."/>
            <person name="Miljkovic M."/>
            <person name="Studholme D."/>
            <person name="Filipic B."/>
        </authorList>
    </citation>
    <scope>NUCLEOTIDE SEQUENCE [LARGE SCALE GENOMIC DNA]</scope>
    <source>
        <strain evidence="4 5">BGSP11</strain>
    </source>
</reference>
<gene>
    <name evidence="4" type="ORF">C4A77_03565</name>
    <name evidence="3" type="ORF">O0554_10255</name>
</gene>
<comment type="caution">
    <text evidence="4">The sequence shown here is derived from an EMBL/GenBank/DDBJ whole genome shotgun (WGS) entry which is preliminary data.</text>
</comment>
<protein>
    <submittedName>
        <fullName evidence="4">Elongation factor G-binding protein</fullName>
    </submittedName>
    <submittedName>
        <fullName evidence="3">FusB/FusC family EF-G-binding protein</fullName>
    </submittedName>
</protein>
<sequence>MVEPFIKNHQYNYIKKQIDILQNATLTVADPKVMEAVRYGSEAKAIDVFPNVTDIQKQLLKRISSLKEAEDFQDYLRSLLPYLVEFPQVTEQQIKKLFPKNKKLKVPDLVTIDYHKVTYLGWINISSNKLFIVYHLKGKIVGIEGKYTIVNKKNICALCHGHGEVALFSAISKSRPVNASSDYYKAVGHYICINSHECNKRITDVTPLERFIEDVIG</sequence>
<dbReference type="EMBL" id="JAPTNE010000012">
    <property type="protein sequence ID" value="MCZ0807295.1"/>
    <property type="molecule type" value="Genomic_DNA"/>
</dbReference>
<feature type="domain" description="Elongation factor G-binding protein C-terminal treble-clef zinc-finger" evidence="2">
    <location>
        <begin position="101"/>
        <end position="203"/>
    </location>
</feature>
<evidence type="ECO:0000313" key="5">
    <source>
        <dbReference type="Proteomes" id="UP000239759"/>
    </source>
</evidence>
<dbReference type="AlphaFoldDB" id="A0AAP8QFS7"/>
<organism evidence="4 5">
    <name type="scientific">Brevibacillus laterosporus</name>
    <name type="common">Bacillus laterosporus</name>
    <dbReference type="NCBI Taxonomy" id="1465"/>
    <lineage>
        <taxon>Bacteria</taxon>
        <taxon>Bacillati</taxon>
        <taxon>Bacillota</taxon>
        <taxon>Bacilli</taxon>
        <taxon>Bacillales</taxon>
        <taxon>Paenibacillaceae</taxon>
        <taxon>Brevibacillus</taxon>
    </lineage>
</organism>
<evidence type="ECO:0000259" key="1">
    <source>
        <dbReference type="Pfam" id="PF07299"/>
    </source>
</evidence>
<keyword evidence="4" id="KW-0251">Elongation factor</keyword>
<keyword evidence="4" id="KW-0648">Protein biosynthesis</keyword>
<dbReference type="RefSeq" id="WP_104030765.1">
    <property type="nucleotide sequence ID" value="NZ_JANSGW010000012.1"/>
</dbReference>
<dbReference type="Pfam" id="PF07299">
    <property type="entry name" value="EF-G-binding_N"/>
    <property type="match status" value="1"/>
</dbReference>
<accession>A0AAP8QFS7</accession>
<proteinExistence type="predicted"/>
<evidence type="ECO:0000313" key="4">
    <source>
        <dbReference type="EMBL" id="PPB10717.1"/>
    </source>
</evidence>
<reference evidence="3" key="2">
    <citation type="submission" date="2022-09" db="EMBL/GenBank/DDBJ databases">
        <title>Genome analysis and characterization of larvicidal activity of Brevibacillus strains.</title>
        <authorList>
            <person name="Patrusheva E.V."/>
            <person name="Izotova A.O."/>
            <person name="Toshchakov S.V."/>
            <person name="Sineoky S.P."/>
        </authorList>
    </citation>
    <scope>NUCLEOTIDE SEQUENCE</scope>
    <source>
        <strain evidence="3">VKPM_B-13247</strain>
    </source>
</reference>
<dbReference type="Proteomes" id="UP001077662">
    <property type="component" value="Unassembled WGS sequence"/>
</dbReference>
<dbReference type="InterPro" id="IPR032330">
    <property type="entry name" value="EF-G-binding_C"/>
</dbReference>
<dbReference type="GO" id="GO:0003746">
    <property type="term" value="F:translation elongation factor activity"/>
    <property type="evidence" value="ECO:0007669"/>
    <property type="project" value="UniProtKB-KW"/>
</dbReference>
<evidence type="ECO:0000313" key="3">
    <source>
        <dbReference type="EMBL" id="MCZ0807295.1"/>
    </source>
</evidence>
<evidence type="ECO:0000259" key="2">
    <source>
        <dbReference type="Pfam" id="PF16571"/>
    </source>
</evidence>
<name>A0AAP8QFS7_BRELA</name>
<dbReference type="InterPro" id="IPR038344">
    <property type="entry name" value="EF-G_N_sf"/>
</dbReference>
<dbReference type="Gene3D" id="1.20.1280.250">
    <property type="match status" value="1"/>
</dbReference>
<dbReference type="Proteomes" id="UP000239759">
    <property type="component" value="Unassembled WGS sequence"/>
</dbReference>
<dbReference type="EMBL" id="PRKQ01000003">
    <property type="protein sequence ID" value="PPB10717.1"/>
    <property type="molecule type" value="Genomic_DNA"/>
</dbReference>
<dbReference type="Pfam" id="PF16571">
    <property type="entry name" value="FBP_C"/>
    <property type="match status" value="1"/>
</dbReference>
<dbReference type="InterPro" id="IPR010841">
    <property type="entry name" value="EF-G-binding_N"/>
</dbReference>